<reference evidence="5" key="1">
    <citation type="submission" date="2017-09" db="EMBL/GenBank/DDBJ databases">
        <authorList>
            <person name="Varghese N."/>
            <person name="Submissions S."/>
        </authorList>
    </citation>
    <scope>NUCLEOTIDE SEQUENCE [LARGE SCALE GENOMIC DNA]</scope>
    <source>
        <strain evidence="5">CGMCC 1.12461</strain>
    </source>
</reference>
<dbReference type="InterPro" id="IPR001789">
    <property type="entry name" value="Sig_transdc_resp-reg_receiver"/>
</dbReference>
<dbReference type="GO" id="GO:0000160">
    <property type="term" value="P:phosphorelay signal transduction system"/>
    <property type="evidence" value="ECO:0007669"/>
    <property type="project" value="InterPro"/>
</dbReference>
<dbReference type="InterPro" id="IPR011006">
    <property type="entry name" value="CheY-like_superfamily"/>
</dbReference>
<dbReference type="EMBL" id="OBEB01000001">
    <property type="protein sequence ID" value="SNY43732.1"/>
    <property type="molecule type" value="Genomic_DNA"/>
</dbReference>
<dbReference type="PROSITE" id="PS50110">
    <property type="entry name" value="RESPONSE_REGULATORY"/>
    <property type="match status" value="1"/>
</dbReference>
<keyword evidence="5" id="KW-1185">Reference proteome</keyword>
<dbReference type="RefSeq" id="WP_097109878.1">
    <property type="nucleotide sequence ID" value="NZ_OBEB01000001.1"/>
</dbReference>
<sequence length="544" mass="62539">MEQQELTASDKLNVLIIDDQVLVQNVIKSALFELGIENVKCAENAYYALRLCEQTTFHVVICAFNVKSDKDGFHLLEELKFKRHVTKCTVLIFLSAETSEHLVNSIVELQPDDFWVKPLSSKHVQNRLPVTLEVKRTLFNVYQAIDRQDYSKAIYFAERHLLNTGLTKYHMQMKRLKGECLLHLREFADAAVYYDNLLQTHKISWVYLGYIKALLEQDKLADIQALLQQLTDKTDTRFATYDMLAHYYIGKQDYEQAYKEIKKASQLAPRNIERNKRLLDLARLNHDHAGQYQATIAMAKYAKNSIHDSPLLRLNVVRSGIDYATTLDKADAVKVLNQTDILLTELEKQLPLANQLKDQFLVVRARLHTAREERTKAESIVDNHLSLRPTTSVDDNLDKVKALHELGRREEAVSLLDAIKRQISGTGLTNQVVGKYIEQEAAERTAVHFTPQQLNRMAVEFFKRNKFHAALNSLEQAFSLTPNNMNVALNILKVLVALRNQEPLDEGHIALAKNISQQLKHAELEPEQQQKFTEYQQQLQPVLE</sequence>
<feature type="repeat" description="TPR" evidence="2">
    <location>
        <begin position="238"/>
        <end position="271"/>
    </location>
</feature>
<comment type="caution">
    <text evidence="1">Lacks conserved residue(s) required for the propagation of feature annotation.</text>
</comment>
<dbReference type="PANTHER" id="PTHR43228:SF1">
    <property type="entry name" value="TWO-COMPONENT RESPONSE REGULATOR ARR22"/>
    <property type="match status" value="1"/>
</dbReference>
<dbReference type="SUPFAM" id="SSF48452">
    <property type="entry name" value="TPR-like"/>
    <property type="match status" value="2"/>
</dbReference>
<accession>A0A285I6V9</accession>
<dbReference type="AlphaFoldDB" id="A0A285I6V9"/>
<protein>
    <submittedName>
        <fullName evidence="4">Tetratricopeptide repeat-containing protein</fullName>
    </submittedName>
</protein>
<dbReference type="SMART" id="SM00448">
    <property type="entry name" value="REC"/>
    <property type="match status" value="1"/>
</dbReference>
<dbReference type="Gene3D" id="3.40.50.2300">
    <property type="match status" value="1"/>
</dbReference>
<dbReference type="PANTHER" id="PTHR43228">
    <property type="entry name" value="TWO-COMPONENT RESPONSE REGULATOR"/>
    <property type="match status" value="1"/>
</dbReference>
<proteinExistence type="predicted"/>
<keyword evidence="2" id="KW-0802">TPR repeat</keyword>
<dbReference type="InterPro" id="IPR011990">
    <property type="entry name" value="TPR-like_helical_dom_sf"/>
</dbReference>
<dbReference type="Pfam" id="PF13181">
    <property type="entry name" value="TPR_8"/>
    <property type="match status" value="1"/>
</dbReference>
<dbReference type="SUPFAM" id="SSF52172">
    <property type="entry name" value="CheY-like"/>
    <property type="match status" value="1"/>
</dbReference>
<feature type="domain" description="Response regulatory" evidence="3">
    <location>
        <begin position="13"/>
        <end position="132"/>
    </location>
</feature>
<organism evidence="4 5">
    <name type="scientific">Arsukibacterium tuosuense</name>
    <dbReference type="NCBI Taxonomy" id="1323745"/>
    <lineage>
        <taxon>Bacteria</taxon>
        <taxon>Pseudomonadati</taxon>
        <taxon>Pseudomonadota</taxon>
        <taxon>Gammaproteobacteria</taxon>
        <taxon>Chromatiales</taxon>
        <taxon>Chromatiaceae</taxon>
        <taxon>Arsukibacterium</taxon>
    </lineage>
</organism>
<feature type="repeat" description="TPR" evidence="2">
    <location>
        <begin position="451"/>
        <end position="484"/>
    </location>
</feature>
<dbReference type="InterPro" id="IPR052048">
    <property type="entry name" value="ST_Response_Regulator"/>
</dbReference>
<evidence type="ECO:0000313" key="4">
    <source>
        <dbReference type="EMBL" id="SNY43732.1"/>
    </source>
</evidence>
<evidence type="ECO:0000313" key="5">
    <source>
        <dbReference type="Proteomes" id="UP000219353"/>
    </source>
</evidence>
<dbReference type="OrthoDB" id="7298659at2"/>
<dbReference type="Gene3D" id="1.25.40.10">
    <property type="entry name" value="Tetratricopeptide repeat domain"/>
    <property type="match status" value="2"/>
</dbReference>
<dbReference type="InterPro" id="IPR019734">
    <property type="entry name" value="TPR_rpt"/>
</dbReference>
<dbReference type="Proteomes" id="UP000219353">
    <property type="component" value="Unassembled WGS sequence"/>
</dbReference>
<dbReference type="SMART" id="SM00028">
    <property type="entry name" value="TPR"/>
    <property type="match status" value="3"/>
</dbReference>
<dbReference type="PROSITE" id="PS50005">
    <property type="entry name" value="TPR"/>
    <property type="match status" value="2"/>
</dbReference>
<gene>
    <name evidence="4" type="ORF">SAMN06297280_0634</name>
</gene>
<evidence type="ECO:0000259" key="3">
    <source>
        <dbReference type="PROSITE" id="PS50110"/>
    </source>
</evidence>
<dbReference type="Pfam" id="PF00072">
    <property type="entry name" value="Response_reg"/>
    <property type="match status" value="1"/>
</dbReference>
<evidence type="ECO:0000256" key="1">
    <source>
        <dbReference type="PROSITE-ProRule" id="PRU00169"/>
    </source>
</evidence>
<evidence type="ECO:0000256" key="2">
    <source>
        <dbReference type="PROSITE-ProRule" id="PRU00339"/>
    </source>
</evidence>
<name>A0A285I6V9_9GAMM</name>